<feature type="domain" description="Enoyl reductase (ER)" evidence="7">
    <location>
        <begin position="8"/>
        <end position="373"/>
    </location>
</feature>
<comment type="cofactor">
    <cofactor evidence="1 6">
        <name>Zn(2+)</name>
        <dbReference type="ChEBI" id="CHEBI:29105"/>
    </cofactor>
</comment>
<organism evidence="8 9">
    <name type="scientific">Lachancea quebecensis</name>
    <dbReference type="NCBI Taxonomy" id="1654605"/>
    <lineage>
        <taxon>Eukaryota</taxon>
        <taxon>Fungi</taxon>
        <taxon>Dikarya</taxon>
        <taxon>Ascomycota</taxon>
        <taxon>Saccharomycotina</taxon>
        <taxon>Saccharomycetes</taxon>
        <taxon>Saccharomycetales</taxon>
        <taxon>Saccharomycetaceae</taxon>
        <taxon>Lachancea</taxon>
    </lineage>
</organism>
<dbReference type="EMBL" id="LN890560">
    <property type="protein sequence ID" value="CUS20857.1"/>
    <property type="molecule type" value="Genomic_DNA"/>
</dbReference>
<dbReference type="GO" id="GO:0034079">
    <property type="term" value="P:butanediol biosynthetic process"/>
    <property type="evidence" value="ECO:0007669"/>
    <property type="project" value="TreeGrafter"/>
</dbReference>
<evidence type="ECO:0000256" key="4">
    <source>
        <dbReference type="ARBA" id="ARBA00022833"/>
    </source>
</evidence>
<dbReference type="Gene3D" id="3.90.180.10">
    <property type="entry name" value="Medium-chain alcohol dehydrogenases, catalytic domain"/>
    <property type="match status" value="1"/>
</dbReference>
<dbReference type="AlphaFoldDB" id="A0A0P1KN31"/>
<accession>A0A0P1KN31</accession>
<dbReference type="PROSITE" id="PS00059">
    <property type="entry name" value="ADH_ZINC"/>
    <property type="match status" value="1"/>
</dbReference>
<keyword evidence="3 6" id="KW-0479">Metal-binding</keyword>
<dbReference type="InterPro" id="IPR013154">
    <property type="entry name" value="ADH-like_N"/>
</dbReference>
<dbReference type="SUPFAM" id="SSF50129">
    <property type="entry name" value="GroES-like"/>
    <property type="match status" value="1"/>
</dbReference>
<keyword evidence="5" id="KW-0560">Oxidoreductase</keyword>
<evidence type="ECO:0000256" key="6">
    <source>
        <dbReference type="RuleBase" id="RU361277"/>
    </source>
</evidence>
<sequence length="382" mass="40952">MRALAYFGQKDIRFTDSLAEPQVSHEDEVEINVSWCGVCGSDLHEYLDGPIFFPANGKTHAMSGQGLPQAMGHEMSGVVSKVGSGVSRIKVGDHVVVGACCTCQDRSRWPDVKHEREGLCIACKTGNPNCCTDLGFCGLGCQSGGFAEKIVMSERNVVKIPNSIPLDVAALVEPISVSWHAVRISKLQPGQTALVLGAGPIGLAAVLALQSHGASTIIVSEPADARRQKAEALGAQTFNPTEHGDNVIEALRKLAPGGEGFNFSYDCCGTSETFNAGLHALTPKGVAVNIAVWGPKPINFCPMDVTTSERFVTGSICYTTQDFEEVVDAMDKGKIDIKKVKTMITGRERIENGFESGIMDLINNKEKNIKILLTPNNFEELA</sequence>
<dbReference type="SMART" id="SM00829">
    <property type="entry name" value="PKS_ER"/>
    <property type="match status" value="1"/>
</dbReference>
<dbReference type="InterPro" id="IPR011032">
    <property type="entry name" value="GroES-like_sf"/>
</dbReference>
<keyword evidence="9" id="KW-1185">Reference proteome</keyword>
<dbReference type="SUPFAM" id="SSF51735">
    <property type="entry name" value="NAD(P)-binding Rossmann-fold domains"/>
    <property type="match status" value="1"/>
</dbReference>
<dbReference type="Gene3D" id="3.40.50.720">
    <property type="entry name" value="NAD(P)-binding Rossmann-like Domain"/>
    <property type="match status" value="1"/>
</dbReference>
<dbReference type="Pfam" id="PF00107">
    <property type="entry name" value="ADH_zinc_N"/>
    <property type="match status" value="1"/>
</dbReference>
<evidence type="ECO:0000313" key="8">
    <source>
        <dbReference type="EMBL" id="CUS20857.1"/>
    </source>
</evidence>
<gene>
    <name evidence="8" type="ORF">LAQU0_S01e16182g</name>
</gene>
<dbReference type="InterPro" id="IPR002328">
    <property type="entry name" value="ADH_Zn_CS"/>
</dbReference>
<dbReference type="GO" id="GO:0005737">
    <property type="term" value="C:cytoplasm"/>
    <property type="evidence" value="ECO:0007669"/>
    <property type="project" value="TreeGrafter"/>
</dbReference>
<dbReference type="InterPro" id="IPR013149">
    <property type="entry name" value="ADH-like_C"/>
</dbReference>
<keyword evidence="4 6" id="KW-0862">Zinc</keyword>
<dbReference type="PANTHER" id="PTHR43161">
    <property type="entry name" value="SORBITOL DEHYDROGENASE"/>
    <property type="match status" value="1"/>
</dbReference>
<reference evidence="9" key="1">
    <citation type="submission" date="2015-10" db="EMBL/GenBank/DDBJ databases">
        <authorList>
            <person name="Devillers H."/>
        </authorList>
    </citation>
    <scope>NUCLEOTIDE SEQUENCE [LARGE SCALE GENOMIC DNA]</scope>
</reference>
<evidence type="ECO:0000256" key="1">
    <source>
        <dbReference type="ARBA" id="ARBA00001947"/>
    </source>
</evidence>
<dbReference type="GO" id="GO:0000721">
    <property type="term" value="F:(R,R)-butanediol dehydrogenase activity"/>
    <property type="evidence" value="ECO:0007669"/>
    <property type="project" value="TreeGrafter"/>
</dbReference>
<proteinExistence type="inferred from homology"/>
<evidence type="ECO:0000313" key="9">
    <source>
        <dbReference type="Proteomes" id="UP000236544"/>
    </source>
</evidence>
<dbReference type="Pfam" id="PF08240">
    <property type="entry name" value="ADH_N"/>
    <property type="match status" value="1"/>
</dbReference>
<dbReference type="InterPro" id="IPR036291">
    <property type="entry name" value="NAD(P)-bd_dom_sf"/>
</dbReference>
<evidence type="ECO:0000256" key="5">
    <source>
        <dbReference type="ARBA" id="ARBA00023002"/>
    </source>
</evidence>
<dbReference type="GO" id="GO:0008270">
    <property type="term" value="F:zinc ion binding"/>
    <property type="evidence" value="ECO:0007669"/>
    <property type="project" value="InterPro"/>
</dbReference>
<dbReference type="Proteomes" id="UP000236544">
    <property type="component" value="Unassembled WGS sequence"/>
</dbReference>
<evidence type="ECO:0000256" key="2">
    <source>
        <dbReference type="ARBA" id="ARBA00008072"/>
    </source>
</evidence>
<dbReference type="PANTHER" id="PTHR43161:SF23">
    <property type="entry name" value="(R,R)-BUTANEDIOL DEHYDROGENASE-RELATED"/>
    <property type="match status" value="1"/>
</dbReference>
<name>A0A0P1KN31_9SACH</name>
<evidence type="ECO:0000256" key="3">
    <source>
        <dbReference type="ARBA" id="ARBA00022723"/>
    </source>
</evidence>
<protein>
    <submittedName>
        <fullName evidence="8">LAQU0S01e16182g1_1</fullName>
    </submittedName>
</protein>
<evidence type="ECO:0000259" key="7">
    <source>
        <dbReference type="SMART" id="SM00829"/>
    </source>
</evidence>
<comment type="similarity">
    <text evidence="2 6">Belongs to the zinc-containing alcohol dehydrogenase family.</text>
</comment>
<dbReference type="OrthoDB" id="5363962at2759"/>
<dbReference type="InterPro" id="IPR020843">
    <property type="entry name" value="ER"/>
</dbReference>
<dbReference type="CDD" id="cd08233">
    <property type="entry name" value="butanediol_DH_like"/>
    <property type="match status" value="1"/>
</dbReference>